<comment type="function">
    <text evidence="6">Involved in the biosynthesis of lipid A, a phosphorylated glycolipid that anchors the lipopolysaccharide to the outer membrane of the cell.</text>
</comment>
<dbReference type="NCBIfam" id="TIGR01852">
    <property type="entry name" value="lipid_A_lpxA"/>
    <property type="match status" value="1"/>
</dbReference>
<dbReference type="PANTHER" id="PTHR43480">
    <property type="entry name" value="ACYL-[ACYL-CARRIER-PROTEIN]--UDP-N-ACETYLGLUCOSAMINE O-ACYLTRANSFERASE"/>
    <property type="match status" value="1"/>
</dbReference>
<dbReference type="GO" id="GO:0005737">
    <property type="term" value="C:cytoplasm"/>
    <property type="evidence" value="ECO:0007669"/>
    <property type="project" value="UniProtKB-SubCell"/>
</dbReference>
<dbReference type="PATRIC" id="fig|157687.3.peg.1130"/>
<evidence type="ECO:0000313" key="11">
    <source>
        <dbReference type="Proteomes" id="UP000321501"/>
    </source>
</evidence>
<proteinExistence type="inferred from homology"/>
<evidence type="ECO:0000313" key="8">
    <source>
        <dbReference type="EMBL" id="BBM50138.1"/>
    </source>
</evidence>
<reference evidence="8 11" key="3">
    <citation type="submission" date="2019-07" db="EMBL/GenBank/DDBJ databases">
        <title>Complete Genome Sequence of Leptotrichia wadei Strain JMUB3934.</title>
        <authorList>
            <person name="Watanabe S."/>
            <person name="Cui L."/>
        </authorList>
    </citation>
    <scope>NUCLEOTIDE SEQUENCE [LARGE SCALE GENOMIC DNA]</scope>
    <source>
        <strain evidence="8 11">JMUB3934</strain>
    </source>
</reference>
<accession>A0A134ACM0</accession>
<dbReference type="InterPro" id="IPR011004">
    <property type="entry name" value="Trimer_LpxA-like_sf"/>
</dbReference>
<keyword evidence="4 6" id="KW-0443">Lipid metabolism</keyword>
<evidence type="ECO:0000256" key="1">
    <source>
        <dbReference type="ARBA" id="ARBA00022516"/>
    </source>
</evidence>
<dbReference type="NCBIfam" id="NF003657">
    <property type="entry name" value="PRK05289.1"/>
    <property type="match status" value="1"/>
</dbReference>
<keyword evidence="6" id="KW-0963">Cytoplasm</keyword>
<comment type="catalytic activity">
    <reaction evidence="6">
        <text>a (3R)-hydroxyacyl-[ACP] + UDP-N-acetyl-alpha-D-glucosamine = a UDP-3-O-[(3R)-3-hydroxyacyl]-N-acetyl-alpha-D-glucosamine + holo-[ACP]</text>
        <dbReference type="Rhea" id="RHEA:67812"/>
        <dbReference type="Rhea" id="RHEA-COMP:9685"/>
        <dbReference type="Rhea" id="RHEA-COMP:9945"/>
        <dbReference type="ChEBI" id="CHEBI:57705"/>
        <dbReference type="ChEBI" id="CHEBI:64479"/>
        <dbReference type="ChEBI" id="CHEBI:78827"/>
        <dbReference type="ChEBI" id="CHEBI:173225"/>
        <dbReference type="EC" id="2.3.1.129"/>
    </reaction>
</comment>
<keyword evidence="6" id="KW-0677">Repeat</keyword>
<keyword evidence="2 6" id="KW-0441">Lipid A biosynthesis</keyword>
<evidence type="ECO:0000259" key="7">
    <source>
        <dbReference type="Pfam" id="PF13720"/>
    </source>
</evidence>
<dbReference type="Gene3D" id="1.20.1180.10">
    <property type="entry name" value="Udp N-acetylglucosamine O-acyltransferase, C-terminal domain"/>
    <property type="match status" value="1"/>
</dbReference>
<evidence type="ECO:0000313" key="9">
    <source>
        <dbReference type="EMBL" id="KXB65456.1"/>
    </source>
</evidence>
<dbReference type="PANTHER" id="PTHR43480:SF1">
    <property type="entry name" value="ACYL-[ACYL-CARRIER-PROTEIN]--UDP-N-ACETYLGLUCOSAMINE O-ACYLTRANSFERASE, MITOCHONDRIAL-RELATED"/>
    <property type="match status" value="1"/>
</dbReference>
<dbReference type="Pfam" id="PF00132">
    <property type="entry name" value="Hexapep"/>
    <property type="match status" value="2"/>
</dbReference>
<reference evidence="10" key="2">
    <citation type="submission" date="2016-01" db="EMBL/GenBank/DDBJ databases">
        <authorList>
            <person name="Mitreva M."/>
            <person name="Pepin K.H."/>
            <person name="Mihindukulasuriya K.A."/>
            <person name="Fulton R."/>
            <person name="Fronick C."/>
            <person name="O'Laughlin M."/>
            <person name="Miner T."/>
            <person name="Herter B."/>
            <person name="Rosa B.A."/>
            <person name="Cordes M."/>
            <person name="Tomlinson C."/>
            <person name="Wollam A."/>
            <person name="Palsikar V.B."/>
            <person name="Mardis E.R."/>
            <person name="Wilson R.K."/>
        </authorList>
    </citation>
    <scope>NUCLEOTIDE SEQUENCE [LARGE SCALE GENOMIC DNA]</scope>
    <source>
        <strain evidence="10">KA00185</strain>
    </source>
</reference>
<dbReference type="EMBL" id="AP019835">
    <property type="protein sequence ID" value="BBM50138.1"/>
    <property type="molecule type" value="Genomic_DNA"/>
</dbReference>
<keyword evidence="1 6" id="KW-0444">Lipid biosynthesis</keyword>
<dbReference type="UniPathway" id="UPA00359">
    <property type="reaction ID" value="UER00477"/>
</dbReference>
<dbReference type="OrthoDB" id="9794407at2"/>
<evidence type="ECO:0000256" key="5">
    <source>
        <dbReference type="ARBA" id="ARBA00023315"/>
    </source>
</evidence>
<protein>
    <recommendedName>
        <fullName evidence="6">Acyl-[acyl-carrier-protein]--UDP-N-acetylglucosamine O-acyltransferase</fullName>
        <shortName evidence="6">UDP-N-acetylglucosamine acyltransferase</shortName>
        <ecNumber evidence="6">2.3.1.129</ecNumber>
    </recommendedName>
</protein>
<organism evidence="9 10">
    <name type="scientific">Leptotrichia wadei</name>
    <dbReference type="NCBI Taxonomy" id="157687"/>
    <lineage>
        <taxon>Bacteria</taxon>
        <taxon>Fusobacteriati</taxon>
        <taxon>Fusobacteriota</taxon>
        <taxon>Fusobacteriia</taxon>
        <taxon>Fusobacteriales</taxon>
        <taxon>Leptotrichiaceae</taxon>
        <taxon>Leptotrichia</taxon>
    </lineage>
</organism>
<dbReference type="EC" id="2.3.1.129" evidence="6"/>
<comment type="subcellular location">
    <subcellularLocation>
        <location evidence="6">Cytoplasm</location>
    </subcellularLocation>
</comment>
<dbReference type="RefSeq" id="WP_018497745.1">
    <property type="nucleotide sequence ID" value="NZ_AP019829.2"/>
</dbReference>
<keyword evidence="10" id="KW-1185">Reference proteome</keyword>
<evidence type="ECO:0000256" key="4">
    <source>
        <dbReference type="ARBA" id="ARBA00023098"/>
    </source>
</evidence>
<dbReference type="GO" id="GO:0008780">
    <property type="term" value="F:acyl-[acyl-carrier-protein]-UDP-N-acetylglucosamine O-acyltransferase activity"/>
    <property type="evidence" value="ECO:0007669"/>
    <property type="project" value="UniProtKB-UniRule"/>
</dbReference>
<name>A0A134ACM0_9FUSO</name>
<dbReference type="Gene3D" id="2.160.10.10">
    <property type="entry name" value="Hexapeptide repeat proteins"/>
    <property type="match status" value="1"/>
</dbReference>
<reference evidence="9" key="1">
    <citation type="submission" date="2016-01" db="EMBL/GenBank/DDBJ databases">
        <authorList>
            <person name="Oliw E.H."/>
        </authorList>
    </citation>
    <scope>NUCLEOTIDE SEQUENCE [LARGE SCALE GENOMIC DNA]</scope>
    <source>
        <strain evidence="9">KA00185</strain>
    </source>
</reference>
<dbReference type="Proteomes" id="UP000321501">
    <property type="component" value="Chromosome"/>
</dbReference>
<keyword evidence="5 6" id="KW-0012">Acyltransferase</keyword>
<dbReference type="GeneID" id="84804680"/>
<dbReference type="InterPro" id="IPR010137">
    <property type="entry name" value="Lipid_A_LpxA"/>
</dbReference>
<gene>
    <name evidence="6" type="primary">lpxA</name>
    <name evidence="9" type="ORF">HMPREF3180_01135</name>
    <name evidence="8" type="ORF">JMUB3934_1435</name>
</gene>
<dbReference type="GO" id="GO:0009245">
    <property type="term" value="P:lipid A biosynthetic process"/>
    <property type="evidence" value="ECO:0007669"/>
    <property type="project" value="UniProtKB-UniRule"/>
</dbReference>
<sequence>MSLNNIHPTAIVDPNAKLGENVKIGAYSIIGPEVTIGNGTIVESHVVIEGETIIGENNYIFSFASIGKEPQDLKFAGEKTRVVIGNNNKIREFVTIHRGTIDKYETRIGNNTLVMAYVHIAHDCIIGDNCVLANAATFAGHVEVEDYAVVGGLTAVHQFTRVGRHAMIGGCSAVNQDVVPYMLSEGNKARAVYINIVGLQRRGFSEEQIKRLRELYKIIFKKKLKLEKALQTVERDYGQYEEAQNLINFIRKSKRGITR</sequence>
<dbReference type="Pfam" id="PF13720">
    <property type="entry name" value="Acetyltransf_11"/>
    <property type="match status" value="1"/>
</dbReference>
<evidence type="ECO:0000256" key="2">
    <source>
        <dbReference type="ARBA" id="ARBA00022556"/>
    </source>
</evidence>
<dbReference type="Proteomes" id="UP000070483">
    <property type="component" value="Unassembled WGS sequence"/>
</dbReference>
<dbReference type="AlphaFoldDB" id="A0A134ACM0"/>
<dbReference type="InterPro" id="IPR037157">
    <property type="entry name" value="Acetyltransf_C_sf"/>
</dbReference>
<dbReference type="HAMAP" id="MF_00387">
    <property type="entry name" value="LpxA"/>
    <property type="match status" value="1"/>
</dbReference>
<dbReference type="InterPro" id="IPR001451">
    <property type="entry name" value="Hexapep"/>
</dbReference>
<dbReference type="PIRSF" id="PIRSF000456">
    <property type="entry name" value="UDP-GlcNAc_acltr"/>
    <property type="match status" value="1"/>
</dbReference>
<dbReference type="EMBL" id="LSDD01000089">
    <property type="protein sequence ID" value="KXB65456.1"/>
    <property type="molecule type" value="Genomic_DNA"/>
</dbReference>
<evidence type="ECO:0000313" key="10">
    <source>
        <dbReference type="Proteomes" id="UP000070483"/>
    </source>
</evidence>
<comment type="similarity">
    <text evidence="6">Belongs to the transferase hexapeptide repeat family. LpxA subfamily.</text>
</comment>
<dbReference type="CDD" id="cd03351">
    <property type="entry name" value="LbH_UDP-GlcNAc_AT"/>
    <property type="match status" value="1"/>
</dbReference>
<keyword evidence="3 6" id="KW-0808">Transferase</keyword>
<comment type="subunit">
    <text evidence="6">Homotrimer.</text>
</comment>
<comment type="pathway">
    <text evidence="6">Glycolipid biosynthesis; lipid IV(A) biosynthesis; lipid IV(A) from (3R)-3-hydroxytetradecanoyl-[acyl-carrier-protein] and UDP-N-acetyl-alpha-D-glucosamine: step 1/6.</text>
</comment>
<dbReference type="STRING" id="157687.HMPREF3180_01135"/>
<dbReference type="GO" id="GO:0016020">
    <property type="term" value="C:membrane"/>
    <property type="evidence" value="ECO:0007669"/>
    <property type="project" value="GOC"/>
</dbReference>
<dbReference type="InterPro" id="IPR029098">
    <property type="entry name" value="Acetyltransf_C"/>
</dbReference>
<feature type="domain" description="UDP N-acetylglucosamine O-acyltransferase C-terminal" evidence="7">
    <location>
        <begin position="177"/>
        <end position="257"/>
    </location>
</feature>
<evidence type="ECO:0000256" key="6">
    <source>
        <dbReference type="HAMAP-Rule" id="MF_00387"/>
    </source>
</evidence>
<dbReference type="SUPFAM" id="SSF51161">
    <property type="entry name" value="Trimeric LpxA-like enzymes"/>
    <property type="match status" value="1"/>
</dbReference>
<evidence type="ECO:0000256" key="3">
    <source>
        <dbReference type="ARBA" id="ARBA00022679"/>
    </source>
</evidence>